<dbReference type="EMBL" id="CAJNIZ010035899">
    <property type="protein sequence ID" value="CAE7562458.1"/>
    <property type="molecule type" value="Genomic_DNA"/>
</dbReference>
<dbReference type="OrthoDB" id="408813at2759"/>
<reference evidence="1" key="1">
    <citation type="submission" date="2021-02" db="EMBL/GenBank/DDBJ databases">
        <authorList>
            <person name="Dougan E. K."/>
            <person name="Rhodes N."/>
            <person name="Thang M."/>
            <person name="Chan C."/>
        </authorList>
    </citation>
    <scope>NUCLEOTIDE SEQUENCE</scope>
</reference>
<protein>
    <submittedName>
        <fullName evidence="1">Uncharacterized protein</fullName>
    </submittedName>
</protein>
<keyword evidence="2" id="KW-1185">Reference proteome</keyword>
<name>A0A812UBP4_SYMPI</name>
<proteinExistence type="predicted"/>
<dbReference type="Proteomes" id="UP000649617">
    <property type="component" value="Unassembled WGS sequence"/>
</dbReference>
<dbReference type="AlphaFoldDB" id="A0A812UBP4"/>
<organism evidence="1 2">
    <name type="scientific">Symbiodinium pilosum</name>
    <name type="common">Dinoflagellate</name>
    <dbReference type="NCBI Taxonomy" id="2952"/>
    <lineage>
        <taxon>Eukaryota</taxon>
        <taxon>Sar</taxon>
        <taxon>Alveolata</taxon>
        <taxon>Dinophyceae</taxon>
        <taxon>Suessiales</taxon>
        <taxon>Symbiodiniaceae</taxon>
        <taxon>Symbiodinium</taxon>
    </lineage>
</organism>
<evidence type="ECO:0000313" key="2">
    <source>
        <dbReference type="Proteomes" id="UP000649617"/>
    </source>
</evidence>
<comment type="caution">
    <text evidence="1">The sequence shown here is derived from an EMBL/GenBank/DDBJ whole genome shotgun (WGS) entry which is preliminary data.</text>
</comment>
<gene>
    <name evidence="1" type="ORF">SPIL2461_LOCUS15047</name>
</gene>
<sequence length="335" mass="38411">MVRKSLSDSIEASHDAVRHAHDAWDQLESLNSNMASIFELVDLAGAADLKVAFKEAKVLTRDRVVWQAMGRFRDVLDMMLSTEYLSDIVKRNHTRMSQLRHSYVKIHSDMLVQIRLLGSICPTFVAEHGLHMDSDYQSLMQLPEIVLQAMSKTKTIIYRADDLNDGRIGPSCDIASLHHSLEKLGKFLSNPDFLDLVQQKFKMSMKSSLNAVQRAVGAWALLQHEAWVSSIWKKDDASRKFRKLEHIVLHEIILTVCAYLGNCGLADFRFLERVLRHEISFKGMPHVDMGYFMCSLRTRRASLVKEIRQELICSEQTWARTMQKIAKALMPDNNH</sequence>
<accession>A0A812UBP4</accession>
<evidence type="ECO:0000313" key="1">
    <source>
        <dbReference type="EMBL" id="CAE7562458.1"/>
    </source>
</evidence>